<evidence type="ECO:0000256" key="1">
    <source>
        <dbReference type="SAM" id="Phobius"/>
    </source>
</evidence>
<dbReference type="Proteomes" id="UP000515377">
    <property type="component" value="Chromosome"/>
</dbReference>
<organism evidence="2 3">
    <name type="scientific">Sphingobium yanoikuyae</name>
    <name type="common">Sphingomonas yanoikuyae</name>
    <dbReference type="NCBI Taxonomy" id="13690"/>
    <lineage>
        <taxon>Bacteria</taxon>
        <taxon>Pseudomonadati</taxon>
        <taxon>Pseudomonadota</taxon>
        <taxon>Alphaproteobacteria</taxon>
        <taxon>Sphingomonadales</taxon>
        <taxon>Sphingomonadaceae</taxon>
        <taxon>Sphingobium</taxon>
    </lineage>
</organism>
<dbReference type="GO" id="GO:0019867">
    <property type="term" value="C:outer membrane"/>
    <property type="evidence" value="ECO:0007669"/>
    <property type="project" value="InterPro"/>
</dbReference>
<evidence type="ECO:0000313" key="3">
    <source>
        <dbReference type="Proteomes" id="UP000515377"/>
    </source>
</evidence>
<dbReference type="NCBIfam" id="TIGR02762">
    <property type="entry name" value="TraL_TIGR"/>
    <property type="match status" value="1"/>
</dbReference>
<dbReference type="EMBL" id="CP060122">
    <property type="protein sequence ID" value="QNG49010.1"/>
    <property type="molecule type" value="Genomic_DNA"/>
</dbReference>
<proteinExistence type="predicted"/>
<keyword evidence="1" id="KW-0812">Transmembrane</keyword>
<dbReference type="Pfam" id="PF07178">
    <property type="entry name" value="TraL"/>
    <property type="match status" value="1"/>
</dbReference>
<accession>A0A9X7UF98</accession>
<gene>
    <name evidence="2" type="primary">traL</name>
    <name evidence="2" type="ORF">H3V42_12845</name>
</gene>
<dbReference type="AlphaFoldDB" id="A0A9X7UF98"/>
<keyword evidence="1" id="KW-1133">Transmembrane helix</keyword>
<name>A0A9X7UF98_SPHYA</name>
<evidence type="ECO:0000313" key="2">
    <source>
        <dbReference type="EMBL" id="QNG49010.1"/>
    </source>
</evidence>
<keyword evidence="1" id="KW-0472">Membrane</keyword>
<sequence length="104" mass="11196">MASAFTHLPGVAAGASEDSFAPVELIGLWTLDEFLAMVIPFVWGIMTQHILIGMAAAFAGWWGLKKAKAGRAASWLLHLAYWHLPAGFTGLRATPPSYLRLMAG</sequence>
<reference evidence="2 3" key="1">
    <citation type="submission" date="2020-07" db="EMBL/GenBank/DDBJ databases">
        <title>Whole genome sequence of Sphingobium yanoikuyae A3.</title>
        <authorList>
            <person name="Han S.-S."/>
        </authorList>
    </citation>
    <scope>NUCLEOTIDE SEQUENCE [LARGE SCALE GENOMIC DNA]</scope>
    <source>
        <strain evidence="2 3">A3</strain>
    </source>
</reference>
<protein>
    <submittedName>
        <fullName evidence="2">Type IV conjugative transfer system protein TraL</fullName>
    </submittedName>
</protein>
<feature type="transmembrane region" description="Helical" evidence="1">
    <location>
        <begin position="34"/>
        <end position="64"/>
    </location>
</feature>
<dbReference type="InterPro" id="IPR009838">
    <property type="entry name" value="T4SS_TraL"/>
</dbReference>